<accession>A0A9R1FMI5</accession>
<reference evidence="2" key="2">
    <citation type="submission" date="2020-03" db="EMBL/GenBank/DDBJ databases">
        <title>The second near-complete assembly of the hexaploid bread wheat (Triticum aestivum) genome.</title>
        <authorList>
            <person name="Zimin A.V."/>
            <person name="Puiu D."/>
            <person name="Shumante A."/>
            <person name="Alonge M."/>
            <person name="Salzberg S.L."/>
        </authorList>
    </citation>
    <scope>NUCLEOTIDE SEQUENCE</scope>
    <source>
        <tissue evidence="2">Leaf</tissue>
    </source>
</reference>
<comment type="caution">
    <text evidence="2">The sequence shown here is derived from an EMBL/GenBank/DDBJ whole genome shotgun (WGS) entry which is preliminary data.</text>
</comment>
<dbReference type="AlphaFoldDB" id="A0A9R1FMI5"/>
<proteinExistence type="predicted"/>
<protein>
    <submittedName>
        <fullName evidence="2">Uncharacterized protein</fullName>
    </submittedName>
</protein>
<evidence type="ECO:0000256" key="1">
    <source>
        <dbReference type="SAM" id="MobiDB-lite"/>
    </source>
</evidence>
<feature type="compositionally biased region" description="Basic and acidic residues" evidence="1">
    <location>
        <begin position="1"/>
        <end position="11"/>
    </location>
</feature>
<dbReference type="EMBL" id="CM022218">
    <property type="protein sequence ID" value="KAF7031548.1"/>
    <property type="molecule type" value="Genomic_DNA"/>
</dbReference>
<sequence>SVREEVAEELHHRHPFHGFGQQRQPEAMLLLSQ</sequence>
<organism evidence="2">
    <name type="scientific">Triticum aestivum</name>
    <name type="common">Wheat</name>
    <dbReference type="NCBI Taxonomy" id="4565"/>
    <lineage>
        <taxon>Eukaryota</taxon>
        <taxon>Viridiplantae</taxon>
        <taxon>Streptophyta</taxon>
        <taxon>Embryophyta</taxon>
        <taxon>Tracheophyta</taxon>
        <taxon>Spermatophyta</taxon>
        <taxon>Magnoliopsida</taxon>
        <taxon>Liliopsida</taxon>
        <taxon>Poales</taxon>
        <taxon>Poaceae</taxon>
        <taxon>BOP clade</taxon>
        <taxon>Pooideae</taxon>
        <taxon>Triticodae</taxon>
        <taxon>Triticeae</taxon>
        <taxon>Triticinae</taxon>
        <taxon>Triticum</taxon>
    </lineage>
</organism>
<reference evidence="2" key="1">
    <citation type="journal article" date="2017" name="Gigascience">
        <title>The first near-complete assembly of the hexaploid bread wheat genome, Triticum aestivum.</title>
        <authorList>
            <person name="Zimin A.V."/>
            <person name="Puiu D."/>
            <person name="Hall R."/>
            <person name="Kingan S."/>
            <person name="Clavijo B.J."/>
            <person name="Salzberg S.L."/>
        </authorList>
    </citation>
    <scope>NUCLEOTIDE SEQUENCE</scope>
    <source>
        <tissue evidence="2">Leaf</tissue>
    </source>
</reference>
<name>A0A9R1FMI5_WHEAT</name>
<feature type="region of interest" description="Disordered" evidence="1">
    <location>
        <begin position="1"/>
        <end position="24"/>
    </location>
</feature>
<dbReference type="Proteomes" id="UP000815260">
    <property type="component" value="Chromosome 3B"/>
</dbReference>
<feature type="non-terminal residue" evidence="2">
    <location>
        <position position="1"/>
    </location>
</feature>
<evidence type="ECO:0000313" key="2">
    <source>
        <dbReference type="EMBL" id="KAF7031548.1"/>
    </source>
</evidence>
<gene>
    <name evidence="2" type="ORF">CFC21_042867</name>
</gene>